<feature type="signal peptide" evidence="1">
    <location>
        <begin position="1"/>
        <end position="21"/>
    </location>
</feature>
<organism evidence="2 3">
    <name type="scientific">Pelagomonas calceolata</name>
    <dbReference type="NCBI Taxonomy" id="35677"/>
    <lineage>
        <taxon>Eukaryota</taxon>
        <taxon>Sar</taxon>
        <taxon>Stramenopiles</taxon>
        <taxon>Ochrophyta</taxon>
        <taxon>Pelagophyceae</taxon>
        <taxon>Pelagomonadales</taxon>
        <taxon>Pelagomonadaceae</taxon>
        <taxon>Pelagomonas</taxon>
    </lineage>
</organism>
<reference evidence="2" key="1">
    <citation type="submission" date="2021-11" db="EMBL/GenBank/DDBJ databases">
        <authorList>
            <consortium name="Genoscope - CEA"/>
            <person name="William W."/>
        </authorList>
    </citation>
    <scope>NUCLEOTIDE SEQUENCE</scope>
</reference>
<evidence type="ECO:0008006" key="4">
    <source>
        <dbReference type="Google" id="ProtNLM"/>
    </source>
</evidence>
<feature type="chain" id="PRO_5035304364" description="Nucleotide-diphospho-sugar transferase domain-containing protein" evidence="1">
    <location>
        <begin position="22"/>
        <end position="1145"/>
    </location>
</feature>
<accession>A0A8J2WYC8</accession>
<gene>
    <name evidence="2" type="ORF">PECAL_3P24890</name>
</gene>
<dbReference type="Proteomes" id="UP000789595">
    <property type="component" value="Unassembled WGS sequence"/>
</dbReference>
<dbReference type="Gene3D" id="3.90.550.10">
    <property type="entry name" value="Spore Coat Polysaccharide Biosynthesis Protein SpsA, Chain A"/>
    <property type="match status" value="1"/>
</dbReference>
<dbReference type="InterPro" id="IPR029044">
    <property type="entry name" value="Nucleotide-diphossugar_trans"/>
</dbReference>
<sequence>MHTALAAWVAVLAAALGQSEPAPCASSFALESHAGAAHHGDVCRGPKGAWQCPRGCATSATGPLCVEDGRPCRRPAACLGRAALVAGRGSRGDACVVAQEKKPDVWSCPTDCAAVAAPSDPGRRVACIRADGQPCVSHARRSPCRDNATNATELEWHDERWHGDVCREPDGNFHCPVDCSRTHGSRPPYCLKARVATKPCRTNFGPARPWGKPKPKVLPGWGFEQPYSLACVGRPCDVVKATSLDIVVAAYDYGTAPVVMAVAAAAPARVAPVRAFLYCKGPAGCDPADVAAVRALERVASVEAIPLPNVGRCDHAYATHAVRRRDDLADATLFLKDTTPWHVHLGSMVNVLGLARALPANLEAFCARAPISETLAFELPTYESEQCYRFGKCYADESYQRASVRPLGAWLTARAGVRVGERGVAACLGGAFGAGREAIRRTPAATYAALASELSAGDSLEAGHFAERAWFAFFGVARLPPLVRNRAVVYAFGDAAGLDLPSDRAGRDDGWDYLYFVREDAASTKAPRGWRLVFSRTPATTLKAAPHRDPHLAAYAHSLYVEARPDVRAAAEAVATALSAGASVALRRRAVCCAGHRGARARLADEALLCGAGAGAGAVAAARRAAARSRGPAYASTFVLRRHTEAAAAFNERWLARITELGPEFADVALMAAAAASGGTVAAADEAIVDERPGAAPALAARRRQPPATWVFLATADSSEAWAAMAKRAVASARARTSLEHIVCVFRGGRDAALARWLEGAGVEVLYHDAPAWAGRVSEALSTKAGRDNVRFSPLYESASALAATFLRVDIPLLLDPRKHGEIVLYADTDVAFLRDVRREDFGAGADPAYFTMGAEFMEPPIYGNAGVMLLNLIGLRRTYAAFADWTFSDANVRRGLHFGKFGPGDQGAYAEFYEGAFAVVRSPSFNWRPYWRARWADPAILHFHGPKPDDYREALGGGAAKPPLAWRAILKRCRGRGGAPCADWLRIYDCREKWAFDPESVGQARAARTRRADVARWATDALPAAVEREACGVVFREANGSACVVFAFEGGANVVVDLPETTRGAVYRAVLKHADALLAARAGAPPPPLSAPRRDDACLAALLSAPRPSTAATRKRGAVTLLGHKALRGCPCCDFSIDGGDLFG</sequence>
<dbReference type="EMBL" id="CAKKNE010000003">
    <property type="protein sequence ID" value="CAH0372489.1"/>
    <property type="molecule type" value="Genomic_DNA"/>
</dbReference>
<keyword evidence="1" id="KW-0732">Signal</keyword>
<dbReference type="OrthoDB" id="206489at2759"/>
<name>A0A8J2WYC8_9STRA</name>
<evidence type="ECO:0000313" key="3">
    <source>
        <dbReference type="Proteomes" id="UP000789595"/>
    </source>
</evidence>
<evidence type="ECO:0000313" key="2">
    <source>
        <dbReference type="EMBL" id="CAH0372489.1"/>
    </source>
</evidence>
<protein>
    <recommendedName>
        <fullName evidence="4">Nucleotide-diphospho-sugar transferase domain-containing protein</fullName>
    </recommendedName>
</protein>
<proteinExistence type="predicted"/>
<dbReference type="AlphaFoldDB" id="A0A8J2WYC8"/>
<comment type="caution">
    <text evidence="2">The sequence shown here is derived from an EMBL/GenBank/DDBJ whole genome shotgun (WGS) entry which is preliminary data.</text>
</comment>
<keyword evidence="3" id="KW-1185">Reference proteome</keyword>
<evidence type="ECO:0000256" key="1">
    <source>
        <dbReference type="SAM" id="SignalP"/>
    </source>
</evidence>
<dbReference type="SUPFAM" id="SSF53448">
    <property type="entry name" value="Nucleotide-diphospho-sugar transferases"/>
    <property type="match status" value="1"/>
</dbReference>